<dbReference type="AlphaFoldDB" id="A0A6I9TEA9"/>
<dbReference type="InterPro" id="IPR021109">
    <property type="entry name" value="Peptidase_aspartic_dom_sf"/>
</dbReference>
<dbReference type="OrthoDB" id="912451at2759"/>
<sequence length="156" mass="17249">MVIKLDIANFTVHKVLVDSGSSADIIFKNVIDKMGLENIRLEPVKTPLVGFGGSEVASIGMVKLPVSMGDEPKRKTTMVKFLVVDTPFAYNVILGRPGLNLFRAIISTYHMKLKFPTDNGVGEVACDQKEARKCYNLLLRGELGQKKRKVKEDAEP</sequence>
<dbReference type="Gene3D" id="2.40.70.10">
    <property type="entry name" value="Acid Proteases"/>
    <property type="match status" value="1"/>
</dbReference>
<dbReference type="InParanoid" id="A0A6I9TEA9"/>
<dbReference type="CDD" id="cd00303">
    <property type="entry name" value="retropepsin_like"/>
    <property type="match status" value="1"/>
</dbReference>
<organism evidence="1 2">
    <name type="scientific">Sesamum indicum</name>
    <name type="common">Oriental sesame</name>
    <name type="synonym">Sesamum orientale</name>
    <dbReference type="NCBI Taxonomy" id="4182"/>
    <lineage>
        <taxon>Eukaryota</taxon>
        <taxon>Viridiplantae</taxon>
        <taxon>Streptophyta</taxon>
        <taxon>Embryophyta</taxon>
        <taxon>Tracheophyta</taxon>
        <taxon>Spermatophyta</taxon>
        <taxon>Magnoliopsida</taxon>
        <taxon>eudicotyledons</taxon>
        <taxon>Gunneridae</taxon>
        <taxon>Pentapetalae</taxon>
        <taxon>asterids</taxon>
        <taxon>lamiids</taxon>
        <taxon>Lamiales</taxon>
        <taxon>Pedaliaceae</taxon>
        <taxon>Sesamum</taxon>
    </lineage>
</organism>
<name>A0A6I9TEA9_SESIN</name>
<dbReference type="KEGG" id="sind:105165898"/>
<protein>
    <submittedName>
        <fullName evidence="2">Uncharacterized protein LOC105165898</fullName>
    </submittedName>
</protein>
<evidence type="ECO:0000313" key="2">
    <source>
        <dbReference type="RefSeq" id="XP_011083354.1"/>
    </source>
</evidence>
<dbReference type="PANTHER" id="PTHR33240:SF17">
    <property type="entry name" value="EUKARYOTIC PEPTIDE CHAIN RELEASE FACTOR GTP-BINDING SUBUNIT-LIKE"/>
    <property type="match status" value="1"/>
</dbReference>
<proteinExistence type="predicted"/>
<dbReference type="PANTHER" id="PTHR33240">
    <property type="entry name" value="OS08G0508500 PROTEIN"/>
    <property type="match status" value="1"/>
</dbReference>
<dbReference type="GeneID" id="105165898"/>
<dbReference type="SUPFAM" id="SSF50630">
    <property type="entry name" value="Acid proteases"/>
    <property type="match status" value="1"/>
</dbReference>
<accession>A0A6I9TEA9</accession>
<evidence type="ECO:0000313" key="1">
    <source>
        <dbReference type="Proteomes" id="UP000504604"/>
    </source>
</evidence>
<reference evidence="2" key="1">
    <citation type="submission" date="2025-08" db="UniProtKB">
        <authorList>
            <consortium name="RefSeq"/>
        </authorList>
    </citation>
    <scope>IDENTIFICATION</scope>
</reference>
<gene>
    <name evidence="2" type="primary">LOC105165898</name>
</gene>
<dbReference type="RefSeq" id="XP_011083354.1">
    <property type="nucleotide sequence ID" value="XM_011085052.1"/>
</dbReference>
<dbReference type="Proteomes" id="UP000504604">
    <property type="component" value="Linkage group LG7"/>
</dbReference>
<keyword evidence="1" id="KW-1185">Reference proteome</keyword>